<proteinExistence type="predicted"/>
<comment type="subcellular location">
    <subcellularLocation>
        <location evidence="1">Cell membrane</location>
        <topology evidence="1">Multi-pass membrane protein</topology>
    </subcellularLocation>
</comment>
<dbReference type="Gene3D" id="1.20.1250.20">
    <property type="entry name" value="MFS general substrate transporter like domains"/>
    <property type="match status" value="1"/>
</dbReference>
<dbReference type="SUPFAM" id="SSF103473">
    <property type="entry name" value="MFS general substrate transporter"/>
    <property type="match status" value="1"/>
</dbReference>
<evidence type="ECO:0000256" key="2">
    <source>
        <dbReference type="ARBA" id="ARBA00022448"/>
    </source>
</evidence>
<dbReference type="InterPro" id="IPR050171">
    <property type="entry name" value="MFS_Transporters"/>
</dbReference>
<feature type="transmembrane region" description="Helical" evidence="7">
    <location>
        <begin position="294"/>
        <end position="314"/>
    </location>
</feature>
<evidence type="ECO:0000256" key="6">
    <source>
        <dbReference type="ARBA" id="ARBA00023136"/>
    </source>
</evidence>
<dbReference type="Proteomes" id="UP000183208">
    <property type="component" value="Unassembled WGS sequence"/>
</dbReference>
<evidence type="ECO:0000256" key="7">
    <source>
        <dbReference type="SAM" id="Phobius"/>
    </source>
</evidence>
<gene>
    <name evidence="9" type="ORF">SAMN05444171_3865</name>
</gene>
<organism evidence="9 10">
    <name type="scientific">Bradyrhizobium lablabi</name>
    <dbReference type="NCBI Taxonomy" id="722472"/>
    <lineage>
        <taxon>Bacteria</taxon>
        <taxon>Pseudomonadati</taxon>
        <taxon>Pseudomonadota</taxon>
        <taxon>Alphaproteobacteria</taxon>
        <taxon>Hyphomicrobiales</taxon>
        <taxon>Nitrobacteraceae</taxon>
        <taxon>Bradyrhizobium</taxon>
    </lineage>
</organism>
<dbReference type="GO" id="GO:0005886">
    <property type="term" value="C:plasma membrane"/>
    <property type="evidence" value="ECO:0007669"/>
    <property type="project" value="UniProtKB-SubCell"/>
</dbReference>
<keyword evidence="4 7" id="KW-0812">Transmembrane</keyword>
<feature type="transmembrane region" description="Helical" evidence="7">
    <location>
        <begin position="320"/>
        <end position="345"/>
    </location>
</feature>
<feature type="transmembrane region" description="Helical" evidence="7">
    <location>
        <begin position="185"/>
        <end position="203"/>
    </location>
</feature>
<dbReference type="InterPro" id="IPR020846">
    <property type="entry name" value="MFS_dom"/>
</dbReference>
<dbReference type="GO" id="GO:0022857">
    <property type="term" value="F:transmembrane transporter activity"/>
    <property type="evidence" value="ECO:0007669"/>
    <property type="project" value="InterPro"/>
</dbReference>
<name>A0A1H4ZYB0_9BRAD</name>
<dbReference type="PROSITE" id="PS50850">
    <property type="entry name" value="MFS"/>
    <property type="match status" value="1"/>
</dbReference>
<keyword evidence="3" id="KW-1003">Cell membrane</keyword>
<feature type="transmembrane region" description="Helical" evidence="7">
    <location>
        <begin position="35"/>
        <end position="55"/>
    </location>
</feature>
<evidence type="ECO:0000256" key="4">
    <source>
        <dbReference type="ARBA" id="ARBA00022692"/>
    </source>
</evidence>
<feature type="transmembrane region" description="Helical" evidence="7">
    <location>
        <begin position="67"/>
        <end position="87"/>
    </location>
</feature>
<evidence type="ECO:0000256" key="1">
    <source>
        <dbReference type="ARBA" id="ARBA00004651"/>
    </source>
</evidence>
<feature type="domain" description="Major facilitator superfamily (MFS) profile" evidence="8">
    <location>
        <begin position="33"/>
        <end position="411"/>
    </location>
</feature>
<evidence type="ECO:0000256" key="3">
    <source>
        <dbReference type="ARBA" id="ARBA00022475"/>
    </source>
</evidence>
<evidence type="ECO:0000313" key="9">
    <source>
        <dbReference type="EMBL" id="SED34668.1"/>
    </source>
</evidence>
<feature type="transmembrane region" description="Helical" evidence="7">
    <location>
        <begin position="124"/>
        <end position="146"/>
    </location>
</feature>
<keyword evidence="6 7" id="KW-0472">Membrane</keyword>
<feature type="transmembrane region" description="Helical" evidence="7">
    <location>
        <begin position="267"/>
        <end position="287"/>
    </location>
</feature>
<dbReference type="InterPro" id="IPR005829">
    <property type="entry name" value="Sugar_transporter_CS"/>
</dbReference>
<reference evidence="9 10" key="1">
    <citation type="submission" date="2016-10" db="EMBL/GenBank/DDBJ databases">
        <authorList>
            <person name="de Groot N.N."/>
        </authorList>
    </citation>
    <scope>NUCLEOTIDE SEQUENCE [LARGE SCALE GENOMIC DNA]</scope>
    <source>
        <strain evidence="9 10">GAS522</strain>
    </source>
</reference>
<accession>A0A1H4ZYB0</accession>
<feature type="transmembrane region" description="Helical" evidence="7">
    <location>
        <begin position="388"/>
        <end position="408"/>
    </location>
</feature>
<feature type="transmembrane region" description="Helical" evidence="7">
    <location>
        <begin position="99"/>
        <end position="118"/>
    </location>
</feature>
<evidence type="ECO:0000313" key="10">
    <source>
        <dbReference type="Proteomes" id="UP000183208"/>
    </source>
</evidence>
<keyword evidence="2" id="KW-0813">Transport</keyword>
<feature type="transmembrane region" description="Helical" evidence="7">
    <location>
        <begin position="158"/>
        <end position="179"/>
    </location>
</feature>
<feature type="transmembrane region" description="Helical" evidence="7">
    <location>
        <begin position="357"/>
        <end position="382"/>
    </location>
</feature>
<keyword evidence="5 7" id="KW-1133">Transmembrane helix</keyword>
<dbReference type="PROSITE" id="PS00216">
    <property type="entry name" value="SUGAR_TRANSPORT_1"/>
    <property type="match status" value="1"/>
</dbReference>
<sequence>MQACPATPQCDAPAKALPSQSQGWTRSLAPGAMTLFSFAAAMLIAGSSAAVTPLYRLYQESLHLTPFWITIVFASYVASLLAALLTVGGLSDYVGRRPVILAALLLNAAAMILFAEAADVAQLILARAVQGLCVGVGTTALGAAILDTNRARGPLLNSVTPFLGMTAGSLGAATLITFAPDPLHRVYDVLLGLTAVMIALLWVMPESISRKTGALASLRPHVSVPTQSRSVLAKLTPANVAAWALGGLYLSLMPTVVATAMAVHSPWVGGVVVSALMLTAAVAVATFRDWPARRLILTGTSTLSLGVAVSMFGIHEQQVAALLAGTVIAGVGFGSTFSGTLRTLLPTAEPHQRAGLLSAFYVQSYLAFSLPAVAAGLSVPLIGLSTAAYLYGAVIVVLAIISMVASLFTNR</sequence>
<protein>
    <submittedName>
        <fullName evidence="9">Major Facilitator Superfamily protein</fullName>
    </submittedName>
</protein>
<feature type="transmembrane region" description="Helical" evidence="7">
    <location>
        <begin position="240"/>
        <end position="261"/>
    </location>
</feature>
<dbReference type="AlphaFoldDB" id="A0A1H4ZYB0"/>
<dbReference type="Pfam" id="PF07690">
    <property type="entry name" value="MFS_1"/>
    <property type="match status" value="1"/>
</dbReference>
<evidence type="ECO:0000256" key="5">
    <source>
        <dbReference type="ARBA" id="ARBA00022989"/>
    </source>
</evidence>
<dbReference type="EMBL" id="FNTI01000001">
    <property type="protein sequence ID" value="SED34668.1"/>
    <property type="molecule type" value="Genomic_DNA"/>
</dbReference>
<dbReference type="RefSeq" id="WP_244549404.1">
    <property type="nucleotide sequence ID" value="NZ_FNTI01000001.1"/>
</dbReference>
<dbReference type="InterPro" id="IPR011701">
    <property type="entry name" value="MFS"/>
</dbReference>
<dbReference type="PANTHER" id="PTHR23517">
    <property type="entry name" value="RESISTANCE PROTEIN MDTM, PUTATIVE-RELATED-RELATED"/>
    <property type="match status" value="1"/>
</dbReference>
<evidence type="ECO:0000259" key="8">
    <source>
        <dbReference type="PROSITE" id="PS50850"/>
    </source>
</evidence>
<dbReference type="InterPro" id="IPR036259">
    <property type="entry name" value="MFS_trans_sf"/>
</dbReference>